<keyword evidence="4" id="KW-1185">Reference proteome</keyword>
<dbReference type="STRING" id="1408163.A0A0F4YNM8"/>
<sequence length="556" mass="58869">MSGSCISLAGSTTCPAFNASSISTDPSLVAQFPFLAYVSNVHEFDQQLSNYVKSDYVKEKYQQLLGCSKVNLTDTRDYYARYTTSVICNGIVQNSKTPCGLSNEQSMPLCADTCALFATSEEEITVDSQLCGTPQSNYVSQIRADFTNCALPADSLSGSCIPGDQNEPDECGYGTNLLGLCSYCAASSPNATDSCCINSNATGRCANVHLPSPTTLPALFTSTSLPTATSNSTNSNHHLSGGQIAGIAIGSVAGFALVVALLALLFVCLRRRNAAKGSNVLNQPNPHRTGPAPMQYAPAPTSQKSFEPVPGGRVARMSALQAESDGSTRTHTATTRGGTTKYSDVSDSEGLGASPGGLSRRGPPTAGRRHGSLSSTSVLAMEGENSPHSGTVGQVSSPDGVTSGQSEQLAYFRDYYSQDDIHPGDAVSVLWAYQPRAADEFELERGDMLKVVGIWDDGWATGVRLNERAEDFDAKHNPQRDSGVSNGSEKRGSSPPPRAEIKAFPVSTSADFPSSLQLTNGSCSLFVCVSRNIGERSLKGMRQLRLVHRHPNALLI</sequence>
<evidence type="ECO:0000313" key="4">
    <source>
        <dbReference type="Proteomes" id="UP000053958"/>
    </source>
</evidence>
<protein>
    <submittedName>
        <fullName evidence="3">SH3 domain protein</fullName>
    </submittedName>
</protein>
<feature type="transmembrane region" description="Helical" evidence="2">
    <location>
        <begin position="244"/>
        <end position="269"/>
    </location>
</feature>
<feature type="compositionally biased region" description="Basic and acidic residues" evidence="1">
    <location>
        <begin position="470"/>
        <end position="479"/>
    </location>
</feature>
<feature type="region of interest" description="Disordered" evidence="1">
    <location>
        <begin position="278"/>
        <end position="404"/>
    </location>
</feature>
<evidence type="ECO:0000256" key="2">
    <source>
        <dbReference type="SAM" id="Phobius"/>
    </source>
</evidence>
<dbReference type="OrthoDB" id="2163411at2759"/>
<reference evidence="3 4" key="1">
    <citation type="submission" date="2015-04" db="EMBL/GenBank/DDBJ databases">
        <authorList>
            <person name="Heijne W.H."/>
            <person name="Fedorova N.D."/>
            <person name="Nierman W.C."/>
            <person name="Vollebregt A.W."/>
            <person name="Zhao Z."/>
            <person name="Wu L."/>
            <person name="Kumar M."/>
            <person name="Stam H."/>
            <person name="van den Berg M.A."/>
            <person name="Pel H.J."/>
        </authorList>
    </citation>
    <scope>NUCLEOTIDE SEQUENCE [LARGE SCALE GENOMIC DNA]</scope>
    <source>
        <strain evidence="3 4">CBS 393.64</strain>
    </source>
</reference>
<comment type="caution">
    <text evidence="3">The sequence shown here is derived from an EMBL/GenBank/DDBJ whole genome shotgun (WGS) entry which is preliminary data.</text>
</comment>
<accession>A0A0F4YNM8</accession>
<keyword evidence="2" id="KW-0812">Transmembrane</keyword>
<gene>
    <name evidence="3" type="ORF">T310_6135</name>
</gene>
<dbReference type="AlphaFoldDB" id="A0A0F4YNM8"/>
<dbReference type="GeneID" id="25318447"/>
<keyword evidence="2" id="KW-0472">Membrane</keyword>
<feature type="compositionally biased region" description="Low complexity" evidence="1">
    <location>
        <begin position="329"/>
        <end position="340"/>
    </location>
</feature>
<organism evidence="3 4">
    <name type="scientific">Rasamsonia emersonii (strain ATCC 16479 / CBS 393.64 / IMI 116815)</name>
    <dbReference type="NCBI Taxonomy" id="1408163"/>
    <lineage>
        <taxon>Eukaryota</taxon>
        <taxon>Fungi</taxon>
        <taxon>Dikarya</taxon>
        <taxon>Ascomycota</taxon>
        <taxon>Pezizomycotina</taxon>
        <taxon>Eurotiomycetes</taxon>
        <taxon>Eurotiomycetidae</taxon>
        <taxon>Eurotiales</taxon>
        <taxon>Trichocomaceae</taxon>
        <taxon>Rasamsonia</taxon>
    </lineage>
</organism>
<evidence type="ECO:0000313" key="3">
    <source>
        <dbReference type="EMBL" id="KKA19872.1"/>
    </source>
</evidence>
<dbReference type="Proteomes" id="UP000053958">
    <property type="component" value="Unassembled WGS sequence"/>
</dbReference>
<dbReference type="SUPFAM" id="SSF50044">
    <property type="entry name" value="SH3-domain"/>
    <property type="match status" value="1"/>
</dbReference>
<dbReference type="Gene3D" id="2.30.30.40">
    <property type="entry name" value="SH3 Domains"/>
    <property type="match status" value="1"/>
</dbReference>
<evidence type="ECO:0000256" key="1">
    <source>
        <dbReference type="SAM" id="MobiDB-lite"/>
    </source>
</evidence>
<proteinExistence type="predicted"/>
<dbReference type="RefSeq" id="XP_013326484.1">
    <property type="nucleotide sequence ID" value="XM_013471030.1"/>
</dbReference>
<feature type="region of interest" description="Disordered" evidence="1">
    <location>
        <begin position="470"/>
        <end position="500"/>
    </location>
</feature>
<dbReference type="EMBL" id="LASV01000308">
    <property type="protein sequence ID" value="KKA19872.1"/>
    <property type="molecule type" value="Genomic_DNA"/>
</dbReference>
<feature type="compositionally biased region" description="Polar residues" evidence="1">
    <location>
        <begin position="386"/>
        <end position="404"/>
    </location>
</feature>
<name>A0A0F4YNM8_RASE3</name>
<keyword evidence="2" id="KW-1133">Transmembrane helix</keyword>
<dbReference type="InterPro" id="IPR036028">
    <property type="entry name" value="SH3-like_dom_sf"/>
</dbReference>